<organism evidence="6 7">
    <name type="scientific">Paramecium primaurelia</name>
    <dbReference type="NCBI Taxonomy" id="5886"/>
    <lineage>
        <taxon>Eukaryota</taxon>
        <taxon>Sar</taxon>
        <taxon>Alveolata</taxon>
        <taxon>Ciliophora</taxon>
        <taxon>Intramacronucleata</taxon>
        <taxon>Oligohymenophorea</taxon>
        <taxon>Peniculida</taxon>
        <taxon>Parameciidae</taxon>
        <taxon>Paramecium</taxon>
    </lineage>
</organism>
<dbReference type="AlphaFoldDB" id="A0A8S1ML81"/>
<keyword evidence="7" id="KW-1185">Reference proteome</keyword>
<proteinExistence type="predicted"/>
<evidence type="ECO:0008006" key="8">
    <source>
        <dbReference type="Google" id="ProtNLM"/>
    </source>
</evidence>
<dbReference type="InterPro" id="IPR000253">
    <property type="entry name" value="FHA_dom"/>
</dbReference>
<keyword evidence="3" id="KW-0862">Zinc</keyword>
<reference evidence="6" key="1">
    <citation type="submission" date="2021-01" db="EMBL/GenBank/DDBJ databases">
        <authorList>
            <consortium name="Genoscope - CEA"/>
            <person name="William W."/>
        </authorList>
    </citation>
    <scope>NUCLEOTIDE SEQUENCE</scope>
</reference>
<dbReference type="PROSITE" id="PS50006">
    <property type="entry name" value="FHA_DOMAIN"/>
    <property type="match status" value="1"/>
</dbReference>
<feature type="domain" description="FHA" evidence="4">
    <location>
        <begin position="262"/>
        <end position="305"/>
    </location>
</feature>
<dbReference type="SMART" id="SM00744">
    <property type="entry name" value="RINGv"/>
    <property type="match status" value="1"/>
</dbReference>
<dbReference type="PANTHER" id="PTHR46210:SF1">
    <property type="entry name" value="FHA DOMAIN-CONTAINING PROTEIN"/>
    <property type="match status" value="1"/>
</dbReference>
<dbReference type="Pfam" id="PF12906">
    <property type="entry name" value="RINGv"/>
    <property type="match status" value="1"/>
</dbReference>
<gene>
    <name evidence="6" type="ORF">PPRIM_AZ9-3.1.T0580192</name>
</gene>
<dbReference type="EMBL" id="CAJJDM010000059">
    <property type="protein sequence ID" value="CAD8077596.1"/>
    <property type="molecule type" value="Genomic_DNA"/>
</dbReference>
<accession>A0A8S1ML81</accession>
<evidence type="ECO:0000256" key="2">
    <source>
        <dbReference type="ARBA" id="ARBA00022771"/>
    </source>
</evidence>
<dbReference type="CDD" id="cd00060">
    <property type="entry name" value="FHA"/>
    <property type="match status" value="1"/>
</dbReference>
<keyword evidence="1" id="KW-0479">Metal-binding</keyword>
<dbReference type="Pfam" id="PF00498">
    <property type="entry name" value="FHA"/>
    <property type="match status" value="1"/>
</dbReference>
<dbReference type="PROSITE" id="PS51292">
    <property type="entry name" value="ZF_RING_CH"/>
    <property type="match status" value="1"/>
</dbReference>
<sequence>MQVSIEIATWTQNNHGLFDYESKDLKISKIIVENSMYLILNKDVVEQSKIQNEKCIGKINFENGQIYYYSNPKFIDSYVKLDPRYKQQLQVGELFKFGRIEYFISELNIGDKVQIAEDHYNLDRHIKSDKNKVTRQCKFCLMEDLEQVEDPANPYLTNLCGCQGHMSYVHYQCLKLWINFNNRITRKQTQNTVQYNWNQALECEICKVPLPARVYIENQKQPLQLIQVDKMDGSYIILEQITRQDNLSKSLIFIHAFGTNLISIGRGHISEVRCQDISVSRNHAHISFNNDNWWIQDQKSKFGTLRIIPDKLLIDDEVKEIQIGRILLKIKLI</sequence>
<dbReference type="OMA" id="CKFCLME"/>
<dbReference type="Proteomes" id="UP000688137">
    <property type="component" value="Unassembled WGS sequence"/>
</dbReference>
<evidence type="ECO:0000313" key="7">
    <source>
        <dbReference type="Proteomes" id="UP000688137"/>
    </source>
</evidence>
<evidence type="ECO:0000259" key="4">
    <source>
        <dbReference type="PROSITE" id="PS50006"/>
    </source>
</evidence>
<dbReference type="PANTHER" id="PTHR46210">
    <property type="entry name" value="FHA DOMAIN-CONTAINING PROTEIN"/>
    <property type="match status" value="1"/>
</dbReference>
<dbReference type="GO" id="GO:0008270">
    <property type="term" value="F:zinc ion binding"/>
    <property type="evidence" value="ECO:0007669"/>
    <property type="project" value="UniProtKB-KW"/>
</dbReference>
<dbReference type="InterPro" id="IPR011016">
    <property type="entry name" value="Znf_RING-CH"/>
</dbReference>
<comment type="caution">
    <text evidence="6">The sequence shown here is derived from an EMBL/GenBank/DDBJ whole genome shotgun (WGS) entry which is preliminary data.</text>
</comment>
<evidence type="ECO:0000256" key="1">
    <source>
        <dbReference type="ARBA" id="ARBA00022723"/>
    </source>
</evidence>
<name>A0A8S1ML81_PARPR</name>
<evidence type="ECO:0000256" key="3">
    <source>
        <dbReference type="ARBA" id="ARBA00022833"/>
    </source>
</evidence>
<keyword evidence="2" id="KW-0863">Zinc-finger</keyword>
<evidence type="ECO:0000313" key="6">
    <source>
        <dbReference type="EMBL" id="CAD8077596.1"/>
    </source>
</evidence>
<evidence type="ECO:0000259" key="5">
    <source>
        <dbReference type="PROSITE" id="PS51292"/>
    </source>
</evidence>
<protein>
    <recommendedName>
        <fullName evidence="8">Zinc finger protein</fullName>
    </recommendedName>
</protein>
<feature type="domain" description="RING-CH-type" evidence="5">
    <location>
        <begin position="129"/>
        <end position="213"/>
    </location>
</feature>